<keyword evidence="3" id="KW-1185">Reference proteome</keyword>
<reference evidence="2 3" key="1">
    <citation type="submission" date="2015-09" db="EMBL/GenBank/DDBJ databases">
        <title>Atta colombica WGS genome.</title>
        <authorList>
            <person name="Nygaard S."/>
            <person name="Hu H."/>
            <person name="Boomsma J."/>
            <person name="Zhang G."/>
        </authorList>
    </citation>
    <scope>NUCLEOTIDE SEQUENCE [LARGE SCALE GENOMIC DNA]</scope>
    <source>
        <strain evidence="2">Treedump-2</strain>
        <tissue evidence="2">Whole body</tissue>
    </source>
</reference>
<sequence>MPKIFLIKNRLHQQQLRLLESQHPSKSPPPGSGKDSPLGTSEPLSLIVNKDQCSCAHETIRMMRKTRCRWPVTGDHHALQLGYLASMLGNGVAPLESYRNLRFRAKVTQRDLQLKPAVSDLCDGQGNRAGIRISPCSGEEWWGIEGHRPTRVTD</sequence>
<gene>
    <name evidence="2" type="ORF">ALC53_00415</name>
</gene>
<organism evidence="2 3">
    <name type="scientific">Atta colombica</name>
    <dbReference type="NCBI Taxonomy" id="520822"/>
    <lineage>
        <taxon>Eukaryota</taxon>
        <taxon>Metazoa</taxon>
        <taxon>Ecdysozoa</taxon>
        <taxon>Arthropoda</taxon>
        <taxon>Hexapoda</taxon>
        <taxon>Insecta</taxon>
        <taxon>Pterygota</taxon>
        <taxon>Neoptera</taxon>
        <taxon>Endopterygota</taxon>
        <taxon>Hymenoptera</taxon>
        <taxon>Apocrita</taxon>
        <taxon>Aculeata</taxon>
        <taxon>Formicoidea</taxon>
        <taxon>Formicidae</taxon>
        <taxon>Myrmicinae</taxon>
        <taxon>Atta</taxon>
    </lineage>
</organism>
<dbReference type="Proteomes" id="UP000078540">
    <property type="component" value="Unassembled WGS sequence"/>
</dbReference>
<dbReference type="AlphaFoldDB" id="A0A195BWB7"/>
<evidence type="ECO:0000313" key="3">
    <source>
        <dbReference type="Proteomes" id="UP000078540"/>
    </source>
</evidence>
<evidence type="ECO:0000256" key="1">
    <source>
        <dbReference type="SAM" id="MobiDB-lite"/>
    </source>
</evidence>
<name>A0A195BWB7_9HYME</name>
<feature type="region of interest" description="Disordered" evidence="1">
    <location>
        <begin position="20"/>
        <end position="41"/>
    </location>
</feature>
<protein>
    <submittedName>
        <fullName evidence="2">Uncharacterized protein</fullName>
    </submittedName>
</protein>
<accession>A0A195BWB7</accession>
<dbReference type="EMBL" id="KQ976396">
    <property type="protein sequence ID" value="KYM92877.1"/>
    <property type="molecule type" value="Genomic_DNA"/>
</dbReference>
<dbReference type="STRING" id="520822.A0A195BWB7"/>
<proteinExistence type="predicted"/>
<evidence type="ECO:0000313" key="2">
    <source>
        <dbReference type="EMBL" id="KYM92877.1"/>
    </source>
</evidence>